<evidence type="ECO:0000313" key="3">
    <source>
        <dbReference type="Proteomes" id="UP001605036"/>
    </source>
</evidence>
<evidence type="ECO:0000313" key="2">
    <source>
        <dbReference type="EMBL" id="KAL2644543.1"/>
    </source>
</evidence>
<dbReference type="AlphaFoldDB" id="A0ABD1Z9Z7"/>
<gene>
    <name evidence="2" type="ORF">R1flu_012130</name>
</gene>
<feature type="region of interest" description="Disordered" evidence="1">
    <location>
        <begin position="1"/>
        <end position="37"/>
    </location>
</feature>
<evidence type="ECO:0000256" key="1">
    <source>
        <dbReference type="SAM" id="MobiDB-lite"/>
    </source>
</evidence>
<protein>
    <submittedName>
        <fullName evidence="2">Uncharacterized protein</fullName>
    </submittedName>
</protein>
<dbReference type="Proteomes" id="UP001605036">
    <property type="component" value="Unassembled WGS sequence"/>
</dbReference>
<proteinExistence type="predicted"/>
<keyword evidence="3" id="KW-1185">Reference proteome</keyword>
<feature type="compositionally biased region" description="Basic and acidic residues" evidence="1">
    <location>
        <begin position="1"/>
        <end position="29"/>
    </location>
</feature>
<comment type="caution">
    <text evidence="2">The sequence shown here is derived from an EMBL/GenBank/DDBJ whole genome shotgun (WGS) entry which is preliminary data.</text>
</comment>
<organism evidence="2 3">
    <name type="scientific">Riccia fluitans</name>
    <dbReference type="NCBI Taxonomy" id="41844"/>
    <lineage>
        <taxon>Eukaryota</taxon>
        <taxon>Viridiplantae</taxon>
        <taxon>Streptophyta</taxon>
        <taxon>Embryophyta</taxon>
        <taxon>Marchantiophyta</taxon>
        <taxon>Marchantiopsida</taxon>
        <taxon>Marchantiidae</taxon>
        <taxon>Marchantiales</taxon>
        <taxon>Ricciaceae</taxon>
        <taxon>Riccia</taxon>
    </lineage>
</organism>
<accession>A0ABD1Z9Z7</accession>
<name>A0ABD1Z9Z7_9MARC</name>
<dbReference type="EMBL" id="JBHFFA010000002">
    <property type="protein sequence ID" value="KAL2644543.1"/>
    <property type="molecule type" value="Genomic_DNA"/>
</dbReference>
<sequence length="89" mass="10214">MEEPKKQKAHEQSVSDSETKTEEEKETKGESPNATWIGEASVSKLLDMKRAVDFNIWGVFLHNLGRETPKLFRDFACEHYKRFSRGSGP</sequence>
<reference evidence="2 3" key="1">
    <citation type="submission" date="2024-09" db="EMBL/GenBank/DDBJ databases">
        <title>Chromosome-scale assembly of Riccia fluitans.</title>
        <authorList>
            <person name="Paukszto L."/>
            <person name="Sawicki J."/>
            <person name="Karawczyk K."/>
            <person name="Piernik-Szablinska J."/>
            <person name="Szczecinska M."/>
            <person name="Mazdziarz M."/>
        </authorList>
    </citation>
    <scope>NUCLEOTIDE SEQUENCE [LARGE SCALE GENOMIC DNA]</scope>
    <source>
        <strain evidence="2">Rf_01</strain>
        <tissue evidence="2">Aerial parts of the thallus</tissue>
    </source>
</reference>